<proteinExistence type="predicted"/>
<reference evidence="1" key="1">
    <citation type="journal article" date="2023" name="G3 (Bethesda)">
        <title>A reference genome for the long-term kleptoplast-retaining sea slug Elysia crispata morphotype clarki.</title>
        <authorList>
            <person name="Eastman K.E."/>
            <person name="Pendleton A.L."/>
            <person name="Shaikh M.A."/>
            <person name="Suttiyut T."/>
            <person name="Ogas R."/>
            <person name="Tomko P."/>
            <person name="Gavelis G."/>
            <person name="Widhalm J.R."/>
            <person name="Wisecaver J.H."/>
        </authorList>
    </citation>
    <scope>NUCLEOTIDE SEQUENCE</scope>
    <source>
        <strain evidence="1">ECLA1</strain>
    </source>
</reference>
<sequence length="94" mass="11190">MDFPCGSLCQYCVYKCPVLDPRNPPSFSRFRFLTFWVFFYAVVKSDNSWNCRLLGSALKHKLCPEQIILVEYHVWDFLRKVPKDHLHQTSYQPS</sequence>
<comment type="caution">
    <text evidence="1">The sequence shown here is derived from an EMBL/GenBank/DDBJ whole genome shotgun (WGS) entry which is preliminary data.</text>
</comment>
<protein>
    <submittedName>
        <fullName evidence="1">Uncharacterized protein</fullName>
    </submittedName>
</protein>
<evidence type="ECO:0000313" key="2">
    <source>
        <dbReference type="Proteomes" id="UP001283361"/>
    </source>
</evidence>
<evidence type="ECO:0000313" key="1">
    <source>
        <dbReference type="EMBL" id="KAK3748074.1"/>
    </source>
</evidence>
<keyword evidence="2" id="KW-1185">Reference proteome</keyword>
<organism evidence="1 2">
    <name type="scientific">Elysia crispata</name>
    <name type="common">lettuce slug</name>
    <dbReference type="NCBI Taxonomy" id="231223"/>
    <lineage>
        <taxon>Eukaryota</taxon>
        <taxon>Metazoa</taxon>
        <taxon>Spiralia</taxon>
        <taxon>Lophotrochozoa</taxon>
        <taxon>Mollusca</taxon>
        <taxon>Gastropoda</taxon>
        <taxon>Heterobranchia</taxon>
        <taxon>Euthyneura</taxon>
        <taxon>Panpulmonata</taxon>
        <taxon>Sacoglossa</taxon>
        <taxon>Placobranchoidea</taxon>
        <taxon>Plakobranchidae</taxon>
        <taxon>Elysia</taxon>
    </lineage>
</organism>
<dbReference type="EMBL" id="JAWDGP010006054">
    <property type="protein sequence ID" value="KAK3748074.1"/>
    <property type="molecule type" value="Genomic_DNA"/>
</dbReference>
<dbReference type="AlphaFoldDB" id="A0AAE1CZY8"/>
<dbReference type="Proteomes" id="UP001283361">
    <property type="component" value="Unassembled WGS sequence"/>
</dbReference>
<accession>A0AAE1CZY8</accession>
<gene>
    <name evidence="1" type="ORF">RRG08_047465</name>
</gene>
<name>A0AAE1CZY8_9GAST</name>